<evidence type="ECO:0000256" key="1">
    <source>
        <dbReference type="SAM" id="MobiDB-lite"/>
    </source>
</evidence>
<keyword evidence="3" id="KW-1185">Reference proteome</keyword>
<feature type="compositionally biased region" description="Basic and acidic residues" evidence="1">
    <location>
        <begin position="1"/>
        <end position="15"/>
    </location>
</feature>
<accession>A0A392V1T4</accession>
<dbReference type="AlphaFoldDB" id="A0A392V1T4"/>
<organism evidence="2 3">
    <name type="scientific">Trifolium medium</name>
    <dbReference type="NCBI Taxonomy" id="97028"/>
    <lineage>
        <taxon>Eukaryota</taxon>
        <taxon>Viridiplantae</taxon>
        <taxon>Streptophyta</taxon>
        <taxon>Embryophyta</taxon>
        <taxon>Tracheophyta</taxon>
        <taxon>Spermatophyta</taxon>
        <taxon>Magnoliopsida</taxon>
        <taxon>eudicotyledons</taxon>
        <taxon>Gunneridae</taxon>
        <taxon>Pentapetalae</taxon>
        <taxon>rosids</taxon>
        <taxon>fabids</taxon>
        <taxon>Fabales</taxon>
        <taxon>Fabaceae</taxon>
        <taxon>Papilionoideae</taxon>
        <taxon>50 kb inversion clade</taxon>
        <taxon>NPAAA clade</taxon>
        <taxon>Hologalegina</taxon>
        <taxon>IRL clade</taxon>
        <taxon>Trifolieae</taxon>
        <taxon>Trifolium</taxon>
    </lineage>
</organism>
<dbReference type="Proteomes" id="UP000265520">
    <property type="component" value="Unassembled WGS sequence"/>
</dbReference>
<name>A0A392V1T4_9FABA</name>
<protein>
    <submittedName>
        <fullName evidence="2">Uncharacterized protein</fullName>
    </submittedName>
</protein>
<dbReference type="EMBL" id="LXQA011006536">
    <property type="protein sequence ID" value="MCI80925.1"/>
    <property type="molecule type" value="Genomic_DNA"/>
</dbReference>
<evidence type="ECO:0000313" key="3">
    <source>
        <dbReference type="Proteomes" id="UP000265520"/>
    </source>
</evidence>
<comment type="caution">
    <text evidence="2">The sequence shown here is derived from an EMBL/GenBank/DDBJ whole genome shotgun (WGS) entry which is preliminary data.</text>
</comment>
<feature type="region of interest" description="Disordered" evidence="1">
    <location>
        <begin position="1"/>
        <end position="23"/>
    </location>
</feature>
<feature type="non-terminal residue" evidence="2">
    <location>
        <position position="1"/>
    </location>
</feature>
<proteinExistence type="predicted"/>
<reference evidence="2 3" key="1">
    <citation type="journal article" date="2018" name="Front. Plant Sci.">
        <title>Red Clover (Trifolium pratense) and Zigzag Clover (T. medium) - A Picture of Genomic Similarities and Differences.</title>
        <authorList>
            <person name="Dluhosova J."/>
            <person name="Istvanek J."/>
            <person name="Nedelnik J."/>
            <person name="Repkova J."/>
        </authorList>
    </citation>
    <scope>NUCLEOTIDE SEQUENCE [LARGE SCALE GENOMIC DNA]</scope>
    <source>
        <strain evidence="3">cv. 10/8</strain>
        <tissue evidence="2">Leaf</tissue>
    </source>
</reference>
<sequence length="23" mass="2492">GEADAMKSIEGDKIVDYVPPVEE</sequence>
<evidence type="ECO:0000313" key="2">
    <source>
        <dbReference type="EMBL" id="MCI80925.1"/>
    </source>
</evidence>